<proteinExistence type="inferred from homology"/>
<name>A0ABS9TGJ4_9PSEU</name>
<dbReference type="InterPro" id="IPR001128">
    <property type="entry name" value="Cyt_P450"/>
</dbReference>
<reference evidence="4 5" key="1">
    <citation type="submission" date="2022-03" db="EMBL/GenBank/DDBJ databases">
        <title>Pseudonocardia alaer sp. nov., a novel actinomycete isolated from reed forest soil.</title>
        <authorList>
            <person name="Wang L."/>
        </authorList>
    </citation>
    <scope>NUCLEOTIDE SEQUENCE [LARGE SCALE GENOMIC DNA]</scope>
    <source>
        <strain evidence="4 5">Y-16303</strain>
    </source>
</reference>
<keyword evidence="2" id="KW-0408">Iron</keyword>
<dbReference type="PRINTS" id="PR00385">
    <property type="entry name" value="P450"/>
</dbReference>
<keyword evidence="2" id="KW-0503">Monooxygenase</keyword>
<dbReference type="EMBL" id="JAKXMK010000015">
    <property type="protein sequence ID" value="MCH6167662.1"/>
    <property type="molecule type" value="Genomic_DNA"/>
</dbReference>
<accession>A0ABS9TGJ4</accession>
<feature type="compositionally biased region" description="Basic and acidic residues" evidence="3">
    <location>
        <begin position="19"/>
        <end position="30"/>
    </location>
</feature>
<dbReference type="PANTHER" id="PTHR46696:SF1">
    <property type="entry name" value="CYTOCHROME P450 YJIB-RELATED"/>
    <property type="match status" value="1"/>
</dbReference>
<dbReference type="PANTHER" id="PTHR46696">
    <property type="entry name" value="P450, PUTATIVE (EUROFUNG)-RELATED"/>
    <property type="match status" value="1"/>
</dbReference>
<evidence type="ECO:0000256" key="1">
    <source>
        <dbReference type="ARBA" id="ARBA00010617"/>
    </source>
</evidence>
<dbReference type="Proteomes" id="UP001299970">
    <property type="component" value="Unassembled WGS sequence"/>
</dbReference>
<dbReference type="InterPro" id="IPR036396">
    <property type="entry name" value="Cyt_P450_sf"/>
</dbReference>
<sequence length="394" mass="43387">MSTPELPVARTCPFTQPELHARSSEEEPTTRVRLPNGSHAWFVTRYEEVRTVLSDPRFSSDREKPGFPRFSLEKDKEPVRTMLGMDAEEHRAARGAVLGEFTLRRVNALRPRIQEIVDGLIDDLLTAGPPADLVTSLALPAPSLLMCEQLGVPYADHAFFQENTAKLFGREAPPEETAATYARLHRYFDELVTAKEGTPSEDLLGRQITESRAAGTYDHAYLVGLAFLLLAAGHESTANMISVGVLGLLENPRQLRLIAAEPGKTPIAVEELLRFFSITDTVPLRVAVADVELGGVLIKAGEGVLPSLYAANWDRSVFDSPDVLDVERGARHHVAFGFGSHQCLGQNLARAELEIVSETLFRRIPGLKLAADVDEIPVKEKASVYGLHRLPVTW</sequence>
<dbReference type="RefSeq" id="WP_241038139.1">
    <property type="nucleotide sequence ID" value="NZ_BAAAJF010000019.1"/>
</dbReference>
<comment type="similarity">
    <text evidence="1 2">Belongs to the cytochrome P450 family.</text>
</comment>
<gene>
    <name evidence="4" type="ORF">MMF94_18405</name>
</gene>
<comment type="caution">
    <text evidence="4">The sequence shown here is derived from an EMBL/GenBank/DDBJ whole genome shotgun (WGS) entry which is preliminary data.</text>
</comment>
<dbReference type="CDD" id="cd11030">
    <property type="entry name" value="CYP105-like"/>
    <property type="match status" value="1"/>
</dbReference>
<feature type="region of interest" description="Disordered" evidence="3">
    <location>
        <begin position="1"/>
        <end position="31"/>
    </location>
</feature>
<keyword evidence="5" id="KW-1185">Reference proteome</keyword>
<evidence type="ECO:0000256" key="2">
    <source>
        <dbReference type="RuleBase" id="RU000461"/>
    </source>
</evidence>
<evidence type="ECO:0000313" key="4">
    <source>
        <dbReference type="EMBL" id="MCH6167662.1"/>
    </source>
</evidence>
<protein>
    <submittedName>
        <fullName evidence="4">Cytochrome P450</fullName>
    </submittedName>
</protein>
<dbReference type="Pfam" id="PF00067">
    <property type="entry name" value="p450"/>
    <property type="match status" value="1"/>
</dbReference>
<dbReference type="InterPro" id="IPR002397">
    <property type="entry name" value="Cyt_P450_B"/>
</dbReference>
<dbReference type="SUPFAM" id="SSF48264">
    <property type="entry name" value="Cytochrome P450"/>
    <property type="match status" value="1"/>
</dbReference>
<dbReference type="Gene3D" id="1.10.630.10">
    <property type="entry name" value="Cytochrome P450"/>
    <property type="match status" value="1"/>
</dbReference>
<evidence type="ECO:0000256" key="3">
    <source>
        <dbReference type="SAM" id="MobiDB-lite"/>
    </source>
</evidence>
<keyword evidence="2" id="KW-0560">Oxidoreductase</keyword>
<keyword evidence="2" id="KW-0479">Metal-binding</keyword>
<organism evidence="4 5">
    <name type="scientific">Pseudonocardia alaniniphila</name>
    <dbReference type="NCBI Taxonomy" id="75291"/>
    <lineage>
        <taxon>Bacteria</taxon>
        <taxon>Bacillati</taxon>
        <taxon>Actinomycetota</taxon>
        <taxon>Actinomycetes</taxon>
        <taxon>Pseudonocardiales</taxon>
        <taxon>Pseudonocardiaceae</taxon>
        <taxon>Pseudonocardia</taxon>
    </lineage>
</organism>
<keyword evidence="2" id="KW-0349">Heme</keyword>
<dbReference type="PRINTS" id="PR00359">
    <property type="entry name" value="BP450"/>
</dbReference>
<dbReference type="InterPro" id="IPR017972">
    <property type="entry name" value="Cyt_P450_CS"/>
</dbReference>
<dbReference type="PROSITE" id="PS00086">
    <property type="entry name" value="CYTOCHROME_P450"/>
    <property type="match status" value="1"/>
</dbReference>
<evidence type="ECO:0000313" key="5">
    <source>
        <dbReference type="Proteomes" id="UP001299970"/>
    </source>
</evidence>